<feature type="compositionally biased region" description="Polar residues" evidence="1">
    <location>
        <begin position="224"/>
        <end position="237"/>
    </location>
</feature>
<evidence type="ECO:0000313" key="2">
    <source>
        <dbReference type="EMBL" id="KOB66886.1"/>
    </source>
</evidence>
<keyword evidence="3" id="KW-1185">Reference proteome</keyword>
<evidence type="ECO:0000313" key="3">
    <source>
        <dbReference type="Proteomes" id="UP000037510"/>
    </source>
</evidence>
<feature type="region of interest" description="Disordered" evidence="1">
    <location>
        <begin position="190"/>
        <end position="273"/>
    </location>
</feature>
<feature type="non-terminal residue" evidence="2">
    <location>
        <position position="320"/>
    </location>
</feature>
<sequence length="320" mass="35192">SFDELSPLSPDYEVDPVPSYRAPSPILPKPCLEVSRSPMSTLDRYRNRSRPTRIQTSSDEEKFNSFIKSSSGVPSPTAVDSSKESSPSCKSEESHFGNSSAWQSHAAGEAMATSCEDDKSKFENKLQQVQKEEMEVPRKTIVIMDEPSVPHPLLMNTTSTCTNQSMDVHNLTLTLEQSKFDLSALETSTQSLLDDETSPADSLISSTSTSGSNTDLHVERDVPSISSAYQTANTKTSPEPERDDVDENADGSPSTKTIESEASRQLRRSRERINSSPLVQRNRKIIDIAIKAINDSGFGIIDQPRGLMLFQTVTIATLNL</sequence>
<feature type="region of interest" description="Disordered" evidence="1">
    <location>
        <begin position="1"/>
        <end position="123"/>
    </location>
</feature>
<feature type="compositionally biased region" description="Low complexity" evidence="1">
    <location>
        <begin position="199"/>
        <end position="214"/>
    </location>
</feature>
<reference evidence="2 3" key="1">
    <citation type="journal article" date="2015" name="Genome Biol. Evol.">
        <title>The genome of winter moth (Operophtera brumata) provides a genomic perspective on sexual dimorphism and phenology.</title>
        <authorList>
            <person name="Derks M.F."/>
            <person name="Smit S."/>
            <person name="Salis L."/>
            <person name="Schijlen E."/>
            <person name="Bossers A."/>
            <person name="Mateman C."/>
            <person name="Pijl A.S."/>
            <person name="de Ridder D."/>
            <person name="Groenen M.A."/>
            <person name="Visser M.E."/>
            <person name="Megens H.J."/>
        </authorList>
    </citation>
    <scope>NUCLEOTIDE SEQUENCE [LARGE SCALE GENOMIC DNA]</scope>
    <source>
        <strain evidence="2">WM2013NL</strain>
        <tissue evidence="2">Head and thorax</tissue>
    </source>
</reference>
<proteinExistence type="predicted"/>
<dbReference type="AlphaFoldDB" id="A0A0L7KUY6"/>
<gene>
    <name evidence="2" type="ORF">OBRU01_20646</name>
</gene>
<dbReference type="EMBL" id="JTDY01005558">
    <property type="protein sequence ID" value="KOB66886.1"/>
    <property type="molecule type" value="Genomic_DNA"/>
</dbReference>
<comment type="caution">
    <text evidence="2">The sequence shown here is derived from an EMBL/GenBank/DDBJ whole genome shotgun (WGS) entry which is preliminary data.</text>
</comment>
<name>A0A0L7KUY6_OPEBR</name>
<feature type="compositionally biased region" description="Polar residues" evidence="1">
    <location>
        <begin position="66"/>
        <end position="80"/>
    </location>
</feature>
<feature type="non-terminal residue" evidence="2">
    <location>
        <position position="1"/>
    </location>
</feature>
<organism evidence="2 3">
    <name type="scientific">Operophtera brumata</name>
    <name type="common">Winter moth</name>
    <name type="synonym">Phalaena brumata</name>
    <dbReference type="NCBI Taxonomy" id="104452"/>
    <lineage>
        <taxon>Eukaryota</taxon>
        <taxon>Metazoa</taxon>
        <taxon>Ecdysozoa</taxon>
        <taxon>Arthropoda</taxon>
        <taxon>Hexapoda</taxon>
        <taxon>Insecta</taxon>
        <taxon>Pterygota</taxon>
        <taxon>Neoptera</taxon>
        <taxon>Endopterygota</taxon>
        <taxon>Lepidoptera</taxon>
        <taxon>Glossata</taxon>
        <taxon>Ditrysia</taxon>
        <taxon>Geometroidea</taxon>
        <taxon>Geometridae</taxon>
        <taxon>Larentiinae</taxon>
        <taxon>Operophtera</taxon>
    </lineage>
</organism>
<evidence type="ECO:0000256" key="1">
    <source>
        <dbReference type="SAM" id="MobiDB-lite"/>
    </source>
</evidence>
<dbReference type="Proteomes" id="UP000037510">
    <property type="component" value="Unassembled WGS sequence"/>
</dbReference>
<accession>A0A0L7KUY6</accession>
<protein>
    <submittedName>
        <fullName evidence="2">Uncharacterized protein</fullName>
    </submittedName>
</protein>